<sequence length="63" mass="6878">MSWIALITGVLMQVDTGIRIALATAAAVTTEGTFWLAALLLGVSVYQARRQLWATLKRRFAGK</sequence>
<evidence type="ECO:0000313" key="2">
    <source>
        <dbReference type="Proteomes" id="UP000249046"/>
    </source>
</evidence>
<organism evidence="1 2">
    <name type="scientific">Rhodanobacter denitrificans</name>
    <dbReference type="NCBI Taxonomy" id="666685"/>
    <lineage>
        <taxon>Bacteria</taxon>
        <taxon>Pseudomonadati</taxon>
        <taxon>Pseudomonadota</taxon>
        <taxon>Gammaproteobacteria</taxon>
        <taxon>Lysobacterales</taxon>
        <taxon>Rhodanobacteraceae</taxon>
        <taxon>Rhodanobacter</taxon>
    </lineage>
</organism>
<proteinExistence type="predicted"/>
<dbReference type="Proteomes" id="UP000249046">
    <property type="component" value="Unassembled WGS sequence"/>
</dbReference>
<dbReference type="AlphaFoldDB" id="A0A2W5M072"/>
<evidence type="ECO:0000313" key="1">
    <source>
        <dbReference type="EMBL" id="PZQ10723.1"/>
    </source>
</evidence>
<dbReference type="EMBL" id="QFPO01000019">
    <property type="protein sequence ID" value="PZQ10723.1"/>
    <property type="molecule type" value="Genomic_DNA"/>
</dbReference>
<accession>A0A2W5M072</accession>
<name>A0A2W5M072_9GAMM</name>
<protein>
    <submittedName>
        <fullName evidence="1">Uncharacterized protein</fullName>
    </submittedName>
</protein>
<gene>
    <name evidence="1" type="ORF">DI564_15500</name>
</gene>
<reference evidence="1 2" key="1">
    <citation type="submission" date="2017-08" db="EMBL/GenBank/DDBJ databases">
        <title>Infants hospitalized years apart are colonized by the same room-sourced microbial strains.</title>
        <authorList>
            <person name="Brooks B."/>
            <person name="Olm M.R."/>
            <person name="Firek B.A."/>
            <person name="Baker R."/>
            <person name="Thomas B.C."/>
            <person name="Morowitz M.J."/>
            <person name="Banfield J.F."/>
        </authorList>
    </citation>
    <scope>NUCLEOTIDE SEQUENCE [LARGE SCALE GENOMIC DNA]</scope>
    <source>
        <strain evidence="1">S2_005_003_R2_42</strain>
    </source>
</reference>
<comment type="caution">
    <text evidence="1">The sequence shown here is derived from an EMBL/GenBank/DDBJ whole genome shotgun (WGS) entry which is preliminary data.</text>
</comment>